<sequence length="105" mass="12094">MSKSNREQERIDRNIGEMIQLSRDPEVNRLAQIVRSGGRLRDTIAQFRHDHPPGHRCPCCKHIREHDTGPPNFFDFLAAIHATISSASCVEEERPMGHIDFEKFT</sequence>
<evidence type="ECO:0000313" key="2">
    <source>
        <dbReference type="Proteomes" id="UP000464178"/>
    </source>
</evidence>
<reference evidence="1 2" key="1">
    <citation type="submission" date="2019-05" db="EMBL/GenBank/DDBJ databases">
        <authorList>
            <consortium name="Science for Life Laboratories"/>
        </authorList>
    </citation>
    <scope>NUCLEOTIDE SEQUENCE [LARGE SCALE GENOMIC DNA]</scope>
    <source>
        <strain evidence="1">Soil9</strain>
    </source>
</reference>
<proteinExistence type="predicted"/>
<accession>A0A6P2DAL8</accession>
<dbReference type="AlphaFoldDB" id="A0A6P2DAL8"/>
<dbReference type="RefSeq" id="WP_162671441.1">
    <property type="nucleotide sequence ID" value="NZ_LR593886.1"/>
</dbReference>
<protein>
    <submittedName>
        <fullName evidence="1">Uncharacterized protein</fullName>
    </submittedName>
</protein>
<evidence type="ECO:0000313" key="1">
    <source>
        <dbReference type="EMBL" id="VTR97973.1"/>
    </source>
</evidence>
<dbReference type="KEGG" id="gms:SOIL9_04490"/>
<gene>
    <name evidence="1" type="ORF">SOIL9_04490</name>
</gene>
<dbReference type="Proteomes" id="UP000464178">
    <property type="component" value="Chromosome"/>
</dbReference>
<name>A0A6P2DAL8_9BACT</name>
<keyword evidence="2" id="KW-1185">Reference proteome</keyword>
<dbReference type="EMBL" id="LR593886">
    <property type="protein sequence ID" value="VTR97973.1"/>
    <property type="molecule type" value="Genomic_DNA"/>
</dbReference>
<organism evidence="1 2">
    <name type="scientific">Gemmata massiliana</name>
    <dbReference type="NCBI Taxonomy" id="1210884"/>
    <lineage>
        <taxon>Bacteria</taxon>
        <taxon>Pseudomonadati</taxon>
        <taxon>Planctomycetota</taxon>
        <taxon>Planctomycetia</taxon>
        <taxon>Gemmatales</taxon>
        <taxon>Gemmataceae</taxon>
        <taxon>Gemmata</taxon>
    </lineage>
</organism>